<evidence type="ECO:0000313" key="2">
    <source>
        <dbReference type="Proteomes" id="UP000215509"/>
    </source>
</evidence>
<reference evidence="1 2" key="1">
    <citation type="submission" date="2017-07" db="EMBL/GenBank/DDBJ databases">
        <title>Genome sequencing and assembly of Paenibacillus rigui.</title>
        <authorList>
            <person name="Mayilraj S."/>
        </authorList>
    </citation>
    <scope>NUCLEOTIDE SEQUENCE [LARGE SCALE GENOMIC DNA]</scope>
    <source>
        <strain evidence="1 2">JCM 16352</strain>
    </source>
</reference>
<evidence type="ECO:0000313" key="1">
    <source>
        <dbReference type="EMBL" id="OXM83994.1"/>
    </source>
</evidence>
<dbReference type="OrthoDB" id="2991285at2"/>
<dbReference type="Proteomes" id="UP000215509">
    <property type="component" value="Unassembled WGS sequence"/>
</dbReference>
<name>A0A229UL12_9BACL</name>
<proteinExistence type="predicted"/>
<protein>
    <submittedName>
        <fullName evidence="1">Uncharacterized protein</fullName>
    </submittedName>
</protein>
<dbReference type="EMBL" id="NMQW01000036">
    <property type="protein sequence ID" value="OXM83994.1"/>
    <property type="molecule type" value="Genomic_DNA"/>
</dbReference>
<comment type="caution">
    <text evidence="1">The sequence shown here is derived from an EMBL/GenBank/DDBJ whole genome shotgun (WGS) entry which is preliminary data.</text>
</comment>
<keyword evidence="2" id="KW-1185">Reference proteome</keyword>
<organism evidence="1 2">
    <name type="scientific">Paenibacillus rigui</name>
    <dbReference type="NCBI Taxonomy" id="554312"/>
    <lineage>
        <taxon>Bacteria</taxon>
        <taxon>Bacillati</taxon>
        <taxon>Bacillota</taxon>
        <taxon>Bacilli</taxon>
        <taxon>Bacillales</taxon>
        <taxon>Paenibacillaceae</taxon>
        <taxon>Paenibacillus</taxon>
    </lineage>
</organism>
<accession>A0A229UL12</accession>
<sequence>MRKFVIACTRHNDLYFGGNAVLFWGPNSSGYTACLESAGLYSEEEAVEKGKGTHGQDIPIPIEMLGMGESFFVSVETGLKEVSRITLFNKHNEANKAILNECRKLYC</sequence>
<dbReference type="RefSeq" id="WP_094017240.1">
    <property type="nucleotide sequence ID" value="NZ_NMQW01000036.1"/>
</dbReference>
<dbReference type="AlphaFoldDB" id="A0A229UL12"/>
<gene>
    <name evidence="1" type="ORF">CF651_23060</name>
</gene>